<dbReference type="STRING" id="1783.BST44_16290"/>
<dbReference type="AlphaFoldDB" id="A0A1X0KD78"/>
<dbReference type="Proteomes" id="UP000192601">
    <property type="component" value="Unassembled WGS sequence"/>
</dbReference>
<evidence type="ECO:0000313" key="2">
    <source>
        <dbReference type="Proteomes" id="UP000192601"/>
    </source>
</evidence>
<accession>A0A1X0KD78</accession>
<comment type="caution">
    <text evidence="1">The sequence shown here is derived from an EMBL/GenBank/DDBJ whole genome shotgun (WGS) entry which is preliminary data.</text>
</comment>
<name>A0A1X0KD78_MYCSC</name>
<keyword evidence="2" id="KW-1185">Reference proteome</keyword>
<reference evidence="1 2" key="1">
    <citation type="submission" date="2017-02" db="EMBL/GenBank/DDBJ databases">
        <title>The new phylogeny of genus Mycobacterium.</title>
        <authorList>
            <person name="Tortoli E."/>
            <person name="Trovato A."/>
            <person name="Cirillo D.M."/>
        </authorList>
    </citation>
    <scope>NUCLEOTIDE SEQUENCE [LARGE SCALE GENOMIC DNA]</scope>
    <source>
        <strain evidence="1 2">DSM 43992</strain>
    </source>
</reference>
<evidence type="ECO:0000313" key="1">
    <source>
        <dbReference type="EMBL" id="ORB73125.1"/>
    </source>
</evidence>
<dbReference type="RefSeq" id="WP_083178136.1">
    <property type="nucleotide sequence ID" value="NZ_MVIJ01000023.1"/>
</dbReference>
<gene>
    <name evidence="1" type="ORF">BST44_16290</name>
</gene>
<sequence>MRRWDDPAQNDYLADQLDKLLDMLGGCSSVAAAEVLRRDSTIKLTPAMQGVDFDELAEYAERVDIPRRVSSLETQLLAAR</sequence>
<protein>
    <submittedName>
        <fullName evidence="1">Uncharacterized protein</fullName>
    </submittedName>
</protein>
<proteinExistence type="predicted"/>
<organism evidence="1 2">
    <name type="scientific">Mycobacterium scrofulaceum</name>
    <dbReference type="NCBI Taxonomy" id="1783"/>
    <lineage>
        <taxon>Bacteria</taxon>
        <taxon>Bacillati</taxon>
        <taxon>Actinomycetota</taxon>
        <taxon>Actinomycetes</taxon>
        <taxon>Mycobacteriales</taxon>
        <taxon>Mycobacteriaceae</taxon>
        <taxon>Mycobacterium</taxon>
    </lineage>
</organism>
<dbReference type="EMBL" id="MVIJ01000023">
    <property type="protein sequence ID" value="ORB73125.1"/>
    <property type="molecule type" value="Genomic_DNA"/>
</dbReference>